<evidence type="ECO:0000313" key="2">
    <source>
        <dbReference type="Proteomes" id="UP001302949"/>
    </source>
</evidence>
<sequence length="245" mass="28862">MSNKILFVFEGEKTEKQITDNLQKYFVSENSIIHCAYCADVYQLYEQINEDEDLDTFQLLKERGQNEKVLSEYKRSDFAEIYLFFDYDGHATSADDDKIERILSFFNEETSVGKMYISYPMVEALKHCSDEIDFRKLKVEAKKNISYKQLVNSEAHKTLKQITKYTKEIWIQLIDLHVGKMNYIFRNNFSIPSEMIFQNAIFQKQVEKYIKIDSTVAVLSAFPIFLFDYYGSKYISNLLSDSKIP</sequence>
<proteinExistence type="predicted"/>
<accession>A0ABU5Q5Y2</accession>
<name>A0ABU5Q5Y2_9BACT</name>
<gene>
    <name evidence="1" type="ORF">VB248_03905</name>
</gene>
<dbReference type="EMBL" id="JAYFUM010000005">
    <property type="protein sequence ID" value="MEA5138259.1"/>
    <property type="molecule type" value="Genomic_DNA"/>
</dbReference>
<keyword evidence="2" id="KW-1185">Reference proteome</keyword>
<dbReference type="RefSeq" id="WP_323295428.1">
    <property type="nucleotide sequence ID" value="NZ_JAYFUM010000005.1"/>
</dbReference>
<evidence type="ECO:0000313" key="1">
    <source>
        <dbReference type="EMBL" id="MEA5138259.1"/>
    </source>
</evidence>
<protein>
    <submittedName>
        <fullName evidence="1">Uncharacterized protein</fullName>
    </submittedName>
</protein>
<dbReference type="Proteomes" id="UP001302949">
    <property type="component" value="Unassembled WGS sequence"/>
</dbReference>
<reference evidence="1 2" key="1">
    <citation type="submission" date="2023-12" db="EMBL/GenBank/DDBJ databases">
        <title>Novel species of the genus Arcicella isolated from rivers.</title>
        <authorList>
            <person name="Lu H."/>
        </authorList>
    </citation>
    <scope>NUCLEOTIDE SEQUENCE [LARGE SCALE GENOMIC DNA]</scope>
    <source>
        <strain evidence="1 2">KCTC 23307</strain>
    </source>
</reference>
<organism evidence="1 2">
    <name type="scientific">Arcicella rigui</name>
    <dbReference type="NCBI Taxonomy" id="797020"/>
    <lineage>
        <taxon>Bacteria</taxon>
        <taxon>Pseudomonadati</taxon>
        <taxon>Bacteroidota</taxon>
        <taxon>Cytophagia</taxon>
        <taxon>Cytophagales</taxon>
        <taxon>Flectobacillaceae</taxon>
        <taxon>Arcicella</taxon>
    </lineage>
</organism>
<comment type="caution">
    <text evidence="1">The sequence shown here is derived from an EMBL/GenBank/DDBJ whole genome shotgun (WGS) entry which is preliminary data.</text>
</comment>